<organism evidence="3 4">
    <name type="scientific">Polystyrenella longa</name>
    <dbReference type="NCBI Taxonomy" id="2528007"/>
    <lineage>
        <taxon>Bacteria</taxon>
        <taxon>Pseudomonadati</taxon>
        <taxon>Planctomycetota</taxon>
        <taxon>Planctomycetia</taxon>
        <taxon>Planctomycetales</taxon>
        <taxon>Planctomycetaceae</taxon>
        <taxon>Polystyrenella</taxon>
    </lineage>
</organism>
<dbReference type="Proteomes" id="UP000317178">
    <property type="component" value="Chromosome"/>
</dbReference>
<dbReference type="AlphaFoldDB" id="A0A518CQD0"/>
<feature type="region of interest" description="Disordered" evidence="1">
    <location>
        <begin position="233"/>
        <end position="253"/>
    </location>
</feature>
<reference evidence="3 4" key="1">
    <citation type="submission" date="2019-02" db="EMBL/GenBank/DDBJ databases">
        <title>Deep-cultivation of Planctomycetes and their phenomic and genomic characterization uncovers novel biology.</title>
        <authorList>
            <person name="Wiegand S."/>
            <person name="Jogler M."/>
            <person name="Boedeker C."/>
            <person name="Pinto D."/>
            <person name="Vollmers J."/>
            <person name="Rivas-Marin E."/>
            <person name="Kohn T."/>
            <person name="Peeters S.H."/>
            <person name="Heuer A."/>
            <person name="Rast P."/>
            <person name="Oberbeckmann S."/>
            <person name="Bunk B."/>
            <person name="Jeske O."/>
            <person name="Meyerdierks A."/>
            <person name="Storesund J.E."/>
            <person name="Kallscheuer N."/>
            <person name="Luecker S."/>
            <person name="Lage O.M."/>
            <person name="Pohl T."/>
            <person name="Merkel B.J."/>
            <person name="Hornburger P."/>
            <person name="Mueller R.-W."/>
            <person name="Bruemmer F."/>
            <person name="Labrenz M."/>
            <person name="Spormann A.M."/>
            <person name="Op den Camp H."/>
            <person name="Overmann J."/>
            <person name="Amann R."/>
            <person name="Jetten M.S.M."/>
            <person name="Mascher T."/>
            <person name="Medema M.H."/>
            <person name="Devos D.P."/>
            <person name="Kaster A.-K."/>
            <person name="Ovreas L."/>
            <person name="Rohde M."/>
            <person name="Galperin M.Y."/>
            <person name="Jogler C."/>
        </authorList>
    </citation>
    <scope>NUCLEOTIDE SEQUENCE [LARGE SCALE GENOMIC DNA]</scope>
    <source>
        <strain evidence="3 4">Pla110</strain>
    </source>
</reference>
<dbReference type="Pfam" id="PF00174">
    <property type="entry name" value="Oxidored_molyb"/>
    <property type="match status" value="1"/>
</dbReference>
<gene>
    <name evidence="3" type="ORF">Pla110_31730</name>
</gene>
<dbReference type="InterPro" id="IPR000572">
    <property type="entry name" value="OxRdtase_Mopterin-bd_dom"/>
</dbReference>
<dbReference type="KEGG" id="plon:Pla110_31730"/>
<sequence length="253" mass="28641">MLVPGTAIQDAGPVSLLTEKIARRMLQDDKYQAGEPALPEEISDAEIIISSDTRRENRIPPNQVRTRKWPVLQAGVIPVIEPESWSLEVTGLVEHPFQLNWAQFKEMSRVRVFSDFHCVTRWSRLGNVWEGVSTAEIAQRAGIRPEAKFVVAHAFDDSWSTNLPLEQFLSPDALLVDLHDGEPLTADHGAPVRLVVPLLYAWKSAKWLKGIEFVAEDKPGYWERVGYHHHGDPWKEERFEGDQPDSYSDNAGI</sequence>
<evidence type="ECO:0000256" key="1">
    <source>
        <dbReference type="SAM" id="MobiDB-lite"/>
    </source>
</evidence>
<keyword evidence="4" id="KW-1185">Reference proteome</keyword>
<protein>
    <submittedName>
        <fullName evidence="3">TMAO/DMSO reductase</fullName>
    </submittedName>
</protein>
<dbReference type="PANTHER" id="PTHR43032:SF4">
    <property type="entry name" value="OXIDOREDUCTASE MOLYBDOPTERIN-BINDING DOMAIN-CONTAINING PROTEIN"/>
    <property type="match status" value="1"/>
</dbReference>
<dbReference type="EMBL" id="CP036281">
    <property type="protein sequence ID" value="QDU81432.1"/>
    <property type="molecule type" value="Genomic_DNA"/>
</dbReference>
<evidence type="ECO:0000313" key="4">
    <source>
        <dbReference type="Proteomes" id="UP000317178"/>
    </source>
</evidence>
<dbReference type="InterPro" id="IPR036374">
    <property type="entry name" value="OxRdtase_Mopterin-bd_sf"/>
</dbReference>
<feature type="domain" description="Oxidoreductase molybdopterin-binding" evidence="2">
    <location>
        <begin position="75"/>
        <end position="222"/>
    </location>
</feature>
<dbReference type="Gene3D" id="3.90.420.10">
    <property type="entry name" value="Oxidoreductase, molybdopterin-binding domain"/>
    <property type="match status" value="1"/>
</dbReference>
<evidence type="ECO:0000259" key="2">
    <source>
        <dbReference type="Pfam" id="PF00174"/>
    </source>
</evidence>
<dbReference type="SUPFAM" id="SSF56524">
    <property type="entry name" value="Oxidoreductase molybdopterin-binding domain"/>
    <property type="match status" value="1"/>
</dbReference>
<name>A0A518CQD0_9PLAN</name>
<accession>A0A518CQD0</accession>
<proteinExistence type="predicted"/>
<dbReference type="PANTHER" id="PTHR43032">
    <property type="entry name" value="PROTEIN-METHIONINE-SULFOXIDE REDUCTASE"/>
    <property type="match status" value="1"/>
</dbReference>
<dbReference type="CDD" id="cd02109">
    <property type="entry name" value="arch_bact_SO_family_Moco"/>
    <property type="match status" value="1"/>
</dbReference>
<dbReference type="RefSeq" id="WP_231742488.1">
    <property type="nucleotide sequence ID" value="NZ_CP036281.1"/>
</dbReference>
<evidence type="ECO:0000313" key="3">
    <source>
        <dbReference type="EMBL" id="QDU81432.1"/>
    </source>
</evidence>